<dbReference type="EMBL" id="JAACXV010000078">
    <property type="protein sequence ID" value="KAF7284424.1"/>
    <property type="molecule type" value="Genomic_DNA"/>
</dbReference>
<protein>
    <submittedName>
        <fullName evidence="1">Uncharacterized protein</fullName>
    </submittedName>
</protein>
<evidence type="ECO:0000313" key="2">
    <source>
        <dbReference type="Proteomes" id="UP000625711"/>
    </source>
</evidence>
<comment type="caution">
    <text evidence="1">The sequence shown here is derived from an EMBL/GenBank/DDBJ whole genome shotgun (WGS) entry which is preliminary data.</text>
</comment>
<sequence>MFPKNIPLDVIVLEYEKKRHVKRAGLYGGEVGGGKKFVESGKARLQPERNRVRINSDVLKTLTSSGWRCFCSELNTINKCNSPLCALTDILRGWLILYEYNGGKHGLSM</sequence>
<reference evidence="1" key="1">
    <citation type="submission" date="2020-08" db="EMBL/GenBank/DDBJ databases">
        <title>Genome sequencing and assembly of the red palm weevil Rhynchophorus ferrugineus.</title>
        <authorList>
            <person name="Dias G.B."/>
            <person name="Bergman C.M."/>
            <person name="Manee M."/>
        </authorList>
    </citation>
    <scope>NUCLEOTIDE SEQUENCE</scope>
    <source>
        <strain evidence="1">AA-2017</strain>
        <tissue evidence="1">Whole larva</tissue>
    </source>
</reference>
<keyword evidence="2" id="KW-1185">Reference proteome</keyword>
<gene>
    <name evidence="1" type="ORF">GWI33_022207</name>
</gene>
<dbReference type="AlphaFoldDB" id="A0A834INN7"/>
<organism evidence="1 2">
    <name type="scientific">Rhynchophorus ferrugineus</name>
    <name type="common">Red palm weevil</name>
    <name type="synonym">Curculio ferrugineus</name>
    <dbReference type="NCBI Taxonomy" id="354439"/>
    <lineage>
        <taxon>Eukaryota</taxon>
        <taxon>Metazoa</taxon>
        <taxon>Ecdysozoa</taxon>
        <taxon>Arthropoda</taxon>
        <taxon>Hexapoda</taxon>
        <taxon>Insecta</taxon>
        <taxon>Pterygota</taxon>
        <taxon>Neoptera</taxon>
        <taxon>Endopterygota</taxon>
        <taxon>Coleoptera</taxon>
        <taxon>Polyphaga</taxon>
        <taxon>Cucujiformia</taxon>
        <taxon>Curculionidae</taxon>
        <taxon>Dryophthorinae</taxon>
        <taxon>Rhynchophorus</taxon>
    </lineage>
</organism>
<proteinExistence type="predicted"/>
<name>A0A834INN7_RHYFE</name>
<evidence type="ECO:0000313" key="1">
    <source>
        <dbReference type="EMBL" id="KAF7284424.1"/>
    </source>
</evidence>
<dbReference type="Proteomes" id="UP000625711">
    <property type="component" value="Unassembled WGS sequence"/>
</dbReference>
<accession>A0A834INN7</accession>